<keyword evidence="2" id="KW-0328">Glycosyltransferase</keyword>
<dbReference type="PANTHER" id="PTHR43179:SF12">
    <property type="entry name" value="GALACTOFURANOSYLTRANSFERASE GLFT2"/>
    <property type="match status" value="1"/>
</dbReference>
<dbReference type="InterPro" id="IPR029044">
    <property type="entry name" value="Nucleotide-diphossugar_trans"/>
</dbReference>
<feature type="transmembrane region" description="Helical" evidence="4">
    <location>
        <begin position="248"/>
        <end position="269"/>
    </location>
</feature>
<evidence type="ECO:0000256" key="1">
    <source>
        <dbReference type="ARBA" id="ARBA00006739"/>
    </source>
</evidence>
<keyword evidence="3" id="KW-0808">Transferase</keyword>
<protein>
    <recommendedName>
        <fullName evidence="5">Glycosyltransferase 2-like domain-containing protein</fullName>
    </recommendedName>
</protein>
<proteinExistence type="inferred from homology"/>
<organism evidence="6 7">
    <name type="scientific">Brevundimonas halotolerans</name>
    <dbReference type="NCBI Taxonomy" id="69670"/>
    <lineage>
        <taxon>Bacteria</taxon>
        <taxon>Pseudomonadati</taxon>
        <taxon>Pseudomonadota</taxon>
        <taxon>Alphaproteobacteria</taxon>
        <taxon>Caulobacterales</taxon>
        <taxon>Caulobacteraceae</taxon>
        <taxon>Brevundimonas</taxon>
    </lineage>
</organism>
<dbReference type="OrthoDB" id="6116224at2"/>
<name>A0A7W9A1B0_9CAUL</name>
<evidence type="ECO:0000256" key="2">
    <source>
        <dbReference type="ARBA" id="ARBA00022676"/>
    </source>
</evidence>
<keyword evidence="7" id="KW-1185">Reference proteome</keyword>
<evidence type="ECO:0000256" key="3">
    <source>
        <dbReference type="ARBA" id="ARBA00022679"/>
    </source>
</evidence>
<keyword evidence="4" id="KW-0812">Transmembrane</keyword>
<dbReference type="SUPFAM" id="SSF53448">
    <property type="entry name" value="Nucleotide-diphospho-sugar transferases"/>
    <property type="match status" value="1"/>
</dbReference>
<keyword evidence="4" id="KW-0472">Membrane</keyword>
<dbReference type="InterPro" id="IPR001173">
    <property type="entry name" value="Glyco_trans_2-like"/>
</dbReference>
<feature type="domain" description="Glycosyltransferase 2-like" evidence="5">
    <location>
        <begin position="6"/>
        <end position="166"/>
    </location>
</feature>
<sequence length="312" mass="33167">MSRVAIIVPTLRRPEGLVSALASLMAQQGVEGWLTEVVVVDNDREPSARAVVERFQGQAFPVIYVHESTVGVASARNAGLAATDAPLIAFLDDDEIASPGWLAALLATQASNGADVVFGPIRGRAPEAAADVRPYLEAFFGRAGPDRDTLIDHPFGCGNSLMVRATALPGPGPFEVRWDQSGGEDDALFAALSARGGRYGWSAAAWVDEVAPAHRANLAYTLSRAFAYGQSPAQAAWAKRDMAGVIKWMAVGAVQVLGWGLIAVPLTLLRRPGRARALDRAARGLGKILWMPGLEPRFYGASELQRLDRAGS</sequence>
<keyword evidence="4" id="KW-1133">Transmembrane helix</keyword>
<gene>
    <name evidence="6" type="ORF">FHS65_000316</name>
</gene>
<evidence type="ECO:0000313" key="6">
    <source>
        <dbReference type="EMBL" id="MBB5659598.1"/>
    </source>
</evidence>
<dbReference type="Gene3D" id="3.90.550.10">
    <property type="entry name" value="Spore Coat Polysaccharide Biosynthesis Protein SpsA, Chain A"/>
    <property type="match status" value="1"/>
</dbReference>
<reference evidence="6 7" key="1">
    <citation type="submission" date="2020-08" db="EMBL/GenBank/DDBJ databases">
        <title>Genomic Encyclopedia of Type Strains, Phase IV (KMG-IV): sequencing the most valuable type-strain genomes for metagenomic binning, comparative biology and taxonomic classification.</title>
        <authorList>
            <person name="Goeker M."/>
        </authorList>
    </citation>
    <scope>NUCLEOTIDE SEQUENCE [LARGE SCALE GENOMIC DNA]</scope>
    <source>
        <strain evidence="6 7">DSM 24448</strain>
    </source>
</reference>
<dbReference type="EMBL" id="JACIJB010000001">
    <property type="protein sequence ID" value="MBB5659598.1"/>
    <property type="molecule type" value="Genomic_DNA"/>
</dbReference>
<dbReference type="PANTHER" id="PTHR43179">
    <property type="entry name" value="RHAMNOSYLTRANSFERASE WBBL"/>
    <property type="match status" value="1"/>
</dbReference>
<dbReference type="CDD" id="cd00761">
    <property type="entry name" value="Glyco_tranf_GTA_type"/>
    <property type="match status" value="1"/>
</dbReference>
<evidence type="ECO:0000256" key="4">
    <source>
        <dbReference type="SAM" id="Phobius"/>
    </source>
</evidence>
<comment type="caution">
    <text evidence="6">The sequence shown here is derived from an EMBL/GenBank/DDBJ whole genome shotgun (WGS) entry which is preliminary data.</text>
</comment>
<dbReference type="Pfam" id="PF00535">
    <property type="entry name" value="Glycos_transf_2"/>
    <property type="match status" value="1"/>
</dbReference>
<dbReference type="RefSeq" id="WP_123286586.1">
    <property type="nucleotide sequence ID" value="NZ_JACIJB010000001.1"/>
</dbReference>
<dbReference type="AlphaFoldDB" id="A0A7W9A1B0"/>
<dbReference type="Proteomes" id="UP000548978">
    <property type="component" value="Unassembled WGS sequence"/>
</dbReference>
<evidence type="ECO:0000259" key="5">
    <source>
        <dbReference type="Pfam" id="PF00535"/>
    </source>
</evidence>
<accession>A0A7W9A1B0</accession>
<evidence type="ECO:0000313" key="7">
    <source>
        <dbReference type="Proteomes" id="UP000548978"/>
    </source>
</evidence>
<comment type="similarity">
    <text evidence="1">Belongs to the glycosyltransferase 2 family.</text>
</comment>
<dbReference type="GO" id="GO:0016757">
    <property type="term" value="F:glycosyltransferase activity"/>
    <property type="evidence" value="ECO:0007669"/>
    <property type="project" value="UniProtKB-KW"/>
</dbReference>